<accession>A0AAV3UK13</accession>
<organism evidence="2 3">
    <name type="scientific">Haladaptatus pallidirubidus</name>
    <dbReference type="NCBI Taxonomy" id="1008152"/>
    <lineage>
        <taxon>Archaea</taxon>
        <taxon>Methanobacteriati</taxon>
        <taxon>Methanobacteriota</taxon>
        <taxon>Stenosarchaea group</taxon>
        <taxon>Halobacteria</taxon>
        <taxon>Halobacteriales</taxon>
        <taxon>Haladaptataceae</taxon>
        <taxon>Haladaptatus</taxon>
    </lineage>
</organism>
<dbReference type="CDD" id="cd17040">
    <property type="entry name" value="Ubl_MoaD_like"/>
    <property type="match status" value="1"/>
</dbReference>
<feature type="region of interest" description="Disordered" evidence="1">
    <location>
        <begin position="54"/>
        <end position="79"/>
    </location>
</feature>
<reference evidence="2 3" key="1">
    <citation type="journal article" date="2019" name="Int. J. Syst. Evol. Microbiol.">
        <title>The Global Catalogue of Microorganisms (GCM) 10K type strain sequencing project: providing services to taxonomists for standard genome sequencing and annotation.</title>
        <authorList>
            <consortium name="The Broad Institute Genomics Platform"/>
            <consortium name="The Broad Institute Genome Sequencing Center for Infectious Disease"/>
            <person name="Wu L."/>
            <person name="Ma J."/>
        </authorList>
    </citation>
    <scope>NUCLEOTIDE SEQUENCE [LARGE SCALE GENOMIC DNA]</scope>
    <source>
        <strain evidence="2 3">JCM 17504</strain>
    </source>
</reference>
<dbReference type="InterPro" id="IPR012675">
    <property type="entry name" value="Beta-grasp_dom_sf"/>
</dbReference>
<dbReference type="AlphaFoldDB" id="A0AAV3UK13"/>
<gene>
    <name evidence="2" type="ORF">GCM10025751_33070</name>
</gene>
<dbReference type="EMBL" id="BAABKX010000014">
    <property type="protein sequence ID" value="GAA5054492.1"/>
    <property type="molecule type" value="Genomic_DNA"/>
</dbReference>
<dbReference type="Proteomes" id="UP001501729">
    <property type="component" value="Unassembled WGS sequence"/>
</dbReference>
<dbReference type="Pfam" id="PF02597">
    <property type="entry name" value="ThiS"/>
    <property type="match status" value="1"/>
</dbReference>
<protein>
    <recommendedName>
        <fullName evidence="4">MoaD/ThiS family protein</fullName>
    </recommendedName>
</protein>
<evidence type="ECO:0000256" key="1">
    <source>
        <dbReference type="SAM" id="MobiDB-lite"/>
    </source>
</evidence>
<evidence type="ECO:0000313" key="3">
    <source>
        <dbReference type="Proteomes" id="UP001501729"/>
    </source>
</evidence>
<comment type="caution">
    <text evidence="2">The sequence shown here is derived from an EMBL/GenBank/DDBJ whole genome shotgun (WGS) entry which is preliminary data.</text>
</comment>
<dbReference type="InterPro" id="IPR016155">
    <property type="entry name" value="Mopterin_synth/thiamin_S_b"/>
</dbReference>
<name>A0AAV3UK13_9EURY</name>
<dbReference type="InterPro" id="IPR003749">
    <property type="entry name" value="ThiS/MoaD-like"/>
</dbReference>
<evidence type="ECO:0000313" key="2">
    <source>
        <dbReference type="EMBL" id="GAA5054492.1"/>
    </source>
</evidence>
<dbReference type="SUPFAM" id="SSF54285">
    <property type="entry name" value="MoaD/ThiS"/>
    <property type="match status" value="1"/>
</dbReference>
<proteinExistence type="predicted"/>
<dbReference type="Gene3D" id="3.10.20.30">
    <property type="match status" value="1"/>
</dbReference>
<keyword evidence="3" id="KW-1185">Reference proteome</keyword>
<evidence type="ECO:0008006" key="4">
    <source>
        <dbReference type="Google" id="ProtNLM"/>
    </source>
</evidence>
<sequence length="79" mass="8803">MVGKKTVEREVAPKTTVDYLLTTVADDHPGLEDLLFENEELRESMTVTRNGTHVIYQNGPDTELETDDDIRVTPSIQGG</sequence>